<sequence>MSTDSPDLLAGARTLVARAGARVTPWRVKVLAALMSAHRPLSHLDVLAALDPDADRVTVYRVLDWLTDVGLAHKLAGDDRVWRFSVSPVPHSHAHFHCHRCGRFFCLEEVSTDLPLPLPGGFVAEALEITVKGICADCR</sequence>
<dbReference type="SUPFAM" id="SSF46785">
    <property type="entry name" value="Winged helix' DNA-binding domain"/>
    <property type="match status" value="1"/>
</dbReference>
<name>A0A4U0QAT4_9NEIS</name>
<dbReference type="GO" id="GO:0008270">
    <property type="term" value="F:zinc ion binding"/>
    <property type="evidence" value="ECO:0007669"/>
    <property type="project" value="TreeGrafter"/>
</dbReference>
<dbReference type="GO" id="GO:1900376">
    <property type="term" value="P:regulation of secondary metabolite biosynthetic process"/>
    <property type="evidence" value="ECO:0007669"/>
    <property type="project" value="TreeGrafter"/>
</dbReference>
<accession>A0A4U0QAT4</accession>
<keyword evidence="1" id="KW-0479">Metal-binding</keyword>
<proteinExistence type="predicted"/>
<dbReference type="InterPro" id="IPR036388">
    <property type="entry name" value="WH-like_DNA-bd_sf"/>
</dbReference>
<dbReference type="RefSeq" id="WP_136772026.1">
    <property type="nucleotide sequence ID" value="NZ_CP156074.1"/>
</dbReference>
<comment type="cofactor">
    <cofactor evidence="1">
        <name>Zn(2+)</name>
        <dbReference type="ChEBI" id="CHEBI:29105"/>
    </cofactor>
    <text evidence="1">Binds 1 zinc ion per subunit.</text>
</comment>
<dbReference type="GO" id="GO:0000976">
    <property type="term" value="F:transcription cis-regulatory region binding"/>
    <property type="evidence" value="ECO:0007669"/>
    <property type="project" value="TreeGrafter"/>
</dbReference>
<dbReference type="EMBL" id="SUMF01000002">
    <property type="protein sequence ID" value="TJZ77552.1"/>
    <property type="molecule type" value="Genomic_DNA"/>
</dbReference>
<evidence type="ECO:0000313" key="2">
    <source>
        <dbReference type="EMBL" id="TJZ77552.1"/>
    </source>
</evidence>
<dbReference type="GO" id="GO:0003700">
    <property type="term" value="F:DNA-binding transcription factor activity"/>
    <property type="evidence" value="ECO:0007669"/>
    <property type="project" value="InterPro"/>
</dbReference>
<feature type="binding site" evidence="1">
    <location>
        <position position="101"/>
    </location>
    <ligand>
        <name>Zn(2+)</name>
        <dbReference type="ChEBI" id="CHEBI:29105"/>
    </ligand>
</feature>
<dbReference type="Proteomes" id="UP000310016">
    <property type="component" value="Unassembled WGS sequence"/>
</dbReference>
<dbReference type="GO" id="GO:0045892">
    <property type="term" value="P:negative regulation of DNA-templated transcription"/>
    <property type="evidence" value="ECO:0007669"/>
    <property type="project" value="TreeGrafter"/>
</dbReference>
<dbReference type="AlphaFoldDB" id="A0A4U0QAT4"/>
<keyword evidence="1" id="KW-0862">Zinc</keyword>
<feature type="binding site" evidence="1">
    <location>
        <position position="98"/>
    </location>
    <ligand>
        <name>Zn(2+)</name>
        <dbReference type="ChEBI" id="CHEBI:29105"/>
    </ligand>
</feature>
<protein>
    <submittedName>
        <fullName evidence="2">Transcriptional repressor</fullName>
    </submittedName>
</protein>
<feature type="binding site" evidence="1">
    <location>
        <position position="138"/>
    </location>
    <ligand>
        <name>Zn(2+)</name>
        <dbReference type="ChEBI" id="CHEBI:29105"/>
    </ligand>
</feature>
<dbReference type="PANTHER" id="PTHR33202:SF22">
    <property type="entry name" value="HYDROGEN PEROXIDE SENSITIVE REPRESSOR"/>
    <property type="match status" value="1"/>
</dbReference>
<reference evidence="2 3" key="1">
    <citation type="submission" date="2019-04" db="EMBL/GenBank/DDBJ databases">
        <title>Chitiniphilus eburnea sp. nov., a novel chitinolytic bacterium isolated from aquaculture sludge.</title>
        <authorList>
            <person name="Sheng M."/>
        </authorList>
    </citation>
    <scope>NUCLEOTIDE SEQUENCE [LARGE SCALE GENOMIC DNA]</scope>
    <source>
        <strain evidence="2 3">HX-2-15</strain>
    </source>
</reference>
<feature type="binding site" evidence="1">
    <location>
        <position position="135"/>
    </location>
    <ligand>
        <name>Zn(2+)</name>
        <dbReference type="ChEBI" id="CHEBI:29105"/>
    </ligand>
</feature>
<gene>
    <name evidence="2" type="ORF">FAZ21_04300</name>
</gene>
<dbReference type="Pfam" id="PF01475">
    <property type="entry name" value="FUR"/>
    <property type="match status" value="1"/>
</dbReference>
<dbReference type="OrthoDB" id="8659436at2"/>
<organism evidence="2 3">
    <name type="scientific">Chitiniphilus eburneus</name>
    <dbReference type="NCBI Taxonomy" id="2571148"/>
    <lineage>
        <taxon>Bacteria</taxon>
        <taxon>Pseudomonadati</taxon>
        <taxon>Pseudomonadota</taxon>
        <taxon>Betaproteobacteria</taxon>
        <taxon>Neisseriales</taxon>
        <taxon>Chitinibacteraceae</taxon>
        <taxon>Chitiniphilus</taxon>
    </lineage>
</organism>
<dbReference type="InterPro" id="IPR002481">
    <property type="entry name" value="FUR"/>
</dbReference>
<evidence type="ECO:0000256" key="1">
    <source>
        <dbReference type="PIRSR" id="PIRSR602481-1"/>
    </source>
</evidence>
<evidence type="ECO:0000313" key="3">
    <source>
        <dbReference type="Proteomes" id="UP000310016"/>
    </source>
</evidence>
<dbReference type="InterPro" id="IPR036390">
    <property type="entry name" value="WH_DNA-bd_sf"/>
</dbReference>
<dbReference type="Gene3D" id="1.10.10.10">
    <property type="entry name" value="Winged helix-like DNA-binding domain superfamily/Winged helix DNA-binding domain"/>
    <property type="match status" value="1"/>
</dbReference>
<comment type="caution">
    <text evidence="2">The sequence shown here is derived from an EMBL/GenBank/DDBJ whole genome shotgun (WGS) entry which is preliminary data.</text>
</comment>
<keyword evidence="3" id="KW-1185">Reference proteome</keyword>
<dbReference type="PANTHER" id="PTHR33202">
    <property type="entry name" value="ZINC UPTAKE REGULATION PROTEIN"/>
    <property type="match status" value="1"/>
</dbReference>